<organism evidence="2 3">
    <name type="scientific">Lentzea miocenica</name>
    <dbReference type="NCBI Taxonomy" id="3095431"/>
    <lineage>
        <taxon>Bacteria</taxon>
        <taxon>Bacillati</taxon>
        <taxon>Actinomycetota</taxon>
        <taxon>Actinomycetes</taxon>
        <taxon>Pseudonocardiales</taxon>
        <taxon>Pseudonocardiaceae</taxon>
        <taxon>Lentzea</taxon>
    </lineage>
</organism>
<protein>
    <recommendedName>
        <fullName evidence="4">PEP-CTERM protein-sorting domain-containing protein</fullName>
    </recommendedName>
</protein>
<name>A0ABU4T2D5_9PSEU</name>
<keyword evidence="3" id="KW-1185">Reference proteome</keyword>
<feature type="transmembrane region" description="Helical" evidence="1">
    <location>
        <begin position="6"/>
        <end position="24"/>
    </location>
</feature>
<accession>A0ABU4T2D5</accession>
<comment type="caution">
    <text evidence="2">The sequence shown here is derived from an EMBL/GenBank/DDBJ whole genome shotgun (WGS) entry which is preliminary data.</text>
</comment>
<dbReference type="RefSeq" id="WP_319967354.1">
    <property type="nucleotide sequence ID" value="NZ_JAXAVW010000014.1"/>
</dbReference>
<keyword evidence="1" id="KW-0812">Transmembrane</keyword>
<evidence type="ECO:0000256" key="1">
    <source>
        <dbReference type="SAM" id="Phobius"/>
    </source>
</evidence>
<keyword evidence="1" id="KW-0472">Membrane</keyword>
<proteinExistence type="predicted"/>
<dbReference type="EMBL" id="JAXAVW010000014">
    <property type="protein sequence ID" value="MDX8032316.1"/>
    <property type="molecule type" value="Genomic_DNA"/>
</dbReference>
<sequence length="66" mass="6953">MTQPFTLAHALVVAMTFGFTGWLIERGQEPPSALLITFAALAGTVVVTRVSWQGALVVVRRLAGGA</sequence>
<dbReference type="Proteomes" id="UP001285521">
    <property type="component" value="Unassembled WGS sequence"/>
</dbReference>
<evidence type="ECO:0000313" key="2">
    <source>
        <dbReference type="EMBL" id="MDX8032316.1"/>
    </source>
</evidence>
<evidence type="ECO:0000313" key="3">
    <source>
        <dbReference type="Proteomes" id="UP001285521"/>
    </source>
</evidence>
<reference evidence="2 3" key="2">
    <citation type="submission" date="2023-11" db="EMBL/GenBank/DDBJ databases">
        <authorList>
            <person name="Lara A.C."/>
            <person name="Chronakova A."/>
        </authorList>
    </citation>
    <scope>NUCLEOTIDE SEQUENCE [LARGE SCALE GENOMIC DNA]</scope>
    <source>
        <strain evidence="2 3">BCCO 10_0856</strain>
    </source>
</reference>
<feature type="transmembrane region" description="Helical" evidence="1">
    <location>
        <begin position="33"/>
        <end position="52"/>
    </location>
</feature>
<evidence type="ECO:0008006" key="4">
    <source>
        <dbReference type="Google" id="ProtNLM"/>
    </source>
</evidence>
<keyword evidence="1" id="KW-1133">Transmembrane helix</keyword>
<reference evidence="2 3" key="1">
    <citation type="submission" date="2023-11" db="EMBL/GenBank/DDBJ databases">
        <title>Lentzea sokolovensis, sp. nov., Lentzea kristufkii, sp. nov., and Lentzea miocenensis, sp. nov., rare actinobacteria from Sokolov Coal Basin, Miocene lacustrine sediment, Czech Republic.</title>
        <authorList>
            <person name="Lara A."/>
            <person name="Kotroba L."/>
            <person name="Nouioui I."/>
            <person name="Neumann-Schaal M."/>
            <person name="Mast Y."/>
            <person name="Chronakova A."/>
        </authorList>
    </citation>
    <scope>NUCLEOTIDE SEQUENCE [LARGE SCALE GENOMIC DNA]</scope>
    <source>
        <strain evidence="2 3">BCCO 10_0856</strain>
    </source>
</reference>
<gene>
    <name evidence="2" type="ORF">SK803_19030</name>
</gene>